<evidence type="ECO:0000256" key="8">
    <source>
        <dbReference type="ARBA" id="ARBA00023211"/>
    </source>
</evidence>
<dbReference type="EC" id="2.7.11.1" evidence="2"/>
<dbReference type="PROSITE" id="PS00108">
    <property type="entry name" value="PROTEIN_KINASE_ST"/>
    <property type="match status" value="1"/>
</dbReference>
<evidence type="ECO:0000256" key="4">
    <source>
        <dbReference type="ARBA" id="ARBA00022679"/>
    </source>
</evidence>
<dbReference type="InterPro" id="IPR008271">
    <property type="entry name" value="Ser/Thr_kinase_AS"/>
</dbReference>
<dbReference type="InterPro" id="IPR000719">
    <property type="entry name" value="Prot_kinase_dom"/>
</dbReference>
<evidence type="ECO:0000313" key="16">
    <source>
        <dbReference type="Proteomes" id="UP000823388"/>
    </source>
</evidence>
<evidence type="ECO:0000256" key="12">
    <source>
        <dbReference type="RuleBase" id="RU000304"/>
    </source>
</evidence>
<dbReference type="PROSITE" id="PS00107">
    <property type="entry name" value="PROTEIN_KINASE_ATP"/>
    <property type="match status" value="1"/>
</dbReference>
<evidence type="ECO:0000256" key="1">
    <source>
        <dbReference type="ARBA" id="ARBA00006234"/>
    </source>
</evidence>
<comment type="similarity">
    <text evidence="1">Belongs to the protein kinase superfamily. CAMK Ser/Thr protein kinase family. SNF1 subfamily.</text>
</comment>
<keyword evidence="4" id="KW-0808">Transferase</keyword>
<comment type="catalytic activity">
    <reaction evidence="10">
        <text>L-seryl-[protein] + ATP = O-phospho-L-seryl-[protein] + ADP + H(+)</text>
        <dbReference type="Rhea" id="RHEA:17989"/>
        <dbReference type="Rhea" id="RHEA-COMP:9863"/>
        <dbReference type="Rhea" id="RHEA-COMP:11604"/>
        <dbReference type="ChEBI" id="CHEBI:15378"/>
        <dbReference type="ChEBI" id="CHEBI:29999"/>
        <dbReference type="ChEBI" id="CHEBI:30616"/>
        <dbReference type="ChEBI" id="CHEBI:83421"/>
        <dbReference type="ChEBI" id="CHEBI:456216"/>
        <dbReference type="EC" id="2.7.11.1"/>
    </reaction>
</comment>
<keyword evidence="6" id="KW-0418">Kinase</keyword>
<dbReference type="GO" id="GO:0005524">
    <property type="term" value="F:ATP binding"/>
    <property type="evidence" value="ECO:0007669"/>
    <property type="project" value="UniProtKB-UniRule"/>
</dbReference>
<dbReference type="InterPro" id="IPR018451">
    <property type="entry name" value="NAF/FISL_domain"/>
</dbReference>
<dbReference type="CDD" id="cd12195">
    <property type="entry name" value="CIPK_C"/>
    <property type="match status" value="1"/>
</dbReference>
<evidence type="ECO:0000256" key="2">
    <source>
        <dbReference type="ARBA" id="ARBA00012513"/>
    </source>
</evidence>
<dbReference type="Gene3D" id="1.10.510.10">
    <property type="entry name" value="Transferase(Phosphotransferase) domain 1"/>
    <property type="match status" value="1"/>
</dbReference>
<dbReference type="SUPFAM" id="SSF56112">
    <property type="entry name" value="Protein kinase-like (PK-like)"/>
    <property type="match status" value="1"/>
</dbReference>
<dbReference type="AlphaFoldDB" id="A0A8T0WWY5"/>
<evidence type="ECO:0000256" key="3">
    <source>
        <dbReference type="ARBA" id="ARBA00022527"/>
    </source>
</evidence>
<dbReference type="GO" id="GO:0004674">
    <property type="term" value="F:protein serine/threonine kinase activity"/>
    <property type="evidence" value="ECO:0007669"/>
    <property type="project" value="UniProtKB-KW"/>
</dbReference>
<dbReference type="Gene3D" id="3.30.200.20">
    <property type="entry name" value="Phosphorylase Kinase, domain 1"/>
    <property type="match status" value="1"/>
</dbReference>
<feature type="domain" description="Protein kinase" evidence="13">
    <location>
        <begin position="19"/>
        <end position="253"/>
    </location>
</feature>
<dbReference type="EMBL" id="CM029039">
    <property type="protein sequence ID" value="KAG2647689.1"/>
    <property type="molecule type" value="Genomic_DNA"/>
</dbReference>
<protein>
    <recommendedName>
        <fullName evidence="2">non-specific serine/threonine protein kinase</fullName>
        <ecNumber evidence="2">2.7.11.1</ecNumber>
    </recommendedName>
</protein>
<comment type="catalytic activity">
    <reaction evidence="9">
        <text>L-threonyl-[protein] + ATP = O-phospho-L-threonyl-[protein] + ADP + H(+)</text>
        <dbReference type="Rhea" id="RHEA:46608"/>
        <dbReference type="Rhea" id="RHEA-COMP:11060"/>
        <dbReference type="Rhea" id="RHEA-COMP:11605"/>
        <dbReference type="ChEBI" id="CHEBI:15378"/>
        <dbReference type="ChEBI" id="CHEBI:30013"/>
        <dbReference type="ChEBI" id="CHEBI:30616"/>
        <dbReference type="ChEBI" id="CHEBI:61977"/>
        <dbReference type="ChEBI" id="CHEBI:456216"/>
        <dbReference type="EC" id="2.7.11.1"/>
    </reaction>
</comment>
<dbReference type="InterPro" id="IPR004041">
    <property type="entry name" value="NAF_dom"/>
</dbReference>
<dbReference type="FunFam" id="1.10.510.10:FF:000133">
    <property type="entry name" value="Non-specific serine/threonine protein kinase"/>
    <property type="match status" value="1"/>
</dbReference>
<dbReference type="FunFam" id="3.30.310.80:FF:000002">
    <property type="entry name" value="Non-specific serine/threonine protein kinase"/>
    <property type="match status" value="1"/>
</dbReference>
<dbReference type="Gene3D" id="3.30.310.80">
    <property type="entry name" value="Kinase associated domain 1, KA1"/>
    <property type="match status" value="1"/>
</dbReference>
<evidence type="ECO:0000313" key="15">
    <source>
        <dbReference type="EMBL" id="KAG2647689.1"/>
    </source>
</evidence>
<accession>A0A8T0WWY5</accession>
<name>A0A8T0WWY5_PANVG</name>
<keyword evidence="16" id="KW-1185">Reference proteome</keyword>
<feature type="binding site" evidence="11">
    <location>
        <position position="48"/>
    </location>
    <ligand>
        <name>ATP</name>
        <dbReference type="ChEBI" id="CHEBI:30616"/>
    </ligand>
</feature>
<reference evidence="15" key="1">
    <citation type="submission" date="2020-05" db="EMBL/GenBank/DDBJ databases">
        <title>WGS assembly of Panicum virgatum.</title>
        <authorList>
            <person name="Lovell J.T."/>
            <person name="Jenkins J."/>
            <person name="Shu S."/>
            <person name="Juenger T.E."/>
            <person name="Schmutz J."/>
        </authorList>
    </citation>
    <scope>NUCLEOTIDE SEQUENCE</scope>
    <source>
        <strain evidence="15">AP13</strain>
    </source>
</reference>
<dbReference type="SMART" id="SM00220">
    <property type="entry name" value="S_TKc"/>
    <property type="match status" value="1"/>
</dbReference>
<dbReference type="Pfam" id="PF00069">
    <property type="entry name" value="Pkinase"/>
    <property type="match status" value="1"/>
</dbReference>
<dbReference type="Proteomes" id="UP000823388">
    <property type="component" value="Chromosome 2K"/>
</dbReference>
<dbReference type="Pfam" id="PF03822">
    <property type="entry name" value="NAF"/>
    <property type="match status" value="1"/>
</dbReference>
<evidence type="ECO:0000256" key="9">
    <source>
        <dbReference type="ARBA" id="ARBA00047899"/>
    </source>
</evidence>
<dbReference type="PROSITE" id="PS50011">
    <property type="entry name" value="PROTEIN_KINASE_DOM"/>
    <property type="match status" value="1"/>
</dbReference>
<comment type="caution">
    <text evidence="15">The sequence shown here is derived from an EMBL/GenBank/DDBJ whole genome shotgun (WGS) entry which is preliminary data.</text>
</comment>
<feature type="domain" description="NAF" evidence="14">
    <location>
        <begin position="290"/>
        <end position="314"/>
    </location>
</feature>
<dbReference type="PROSITE" id="PS50816">
    <property type="entry name" value="NAF"/>
    <property type="match status" value="1"/>
</dbReference>
<organism evidence="15 16">
    <name type="scientific">Panicum virgatum</name>
    <name type="common">Blackwell switchgrass</name>
    <dbReference type="NCBI Taxonomy" id="38727"/>
    <lineage>
        <taxon>Eukaryota</taxon>
        <taxon>Viridiplantae</taxon>
        <taxon>Streptophyta</taxon>
        <taxon>Embryophyta</taxon>
        <taxon>Tracheophyta</taxon>
        <taxon>Spermatophyta</taxon>
        <taxon>Magnoliopsida</taxon>
        <taxon>Liliopsida</taxon>
        <taxon>Poales</taxon>
        <taxon>Poaceae</taxon>
        <taxon>PACMAD clade</taxon>
        <taxon>Panicoideae</taxon>
        <taxon>Panicodae</taxon>
        <taxon>Paniceae</taxon>
        <taxon>Panicinae</taxon>
        <taxon>Panicum</taxon>
        <taxon>Panicum sect. Hiantes</taxon>
    </lineage>
</organism>
<dbReference type="PANTHER" id="PTHR43895:SF168">
    <property type="entry name" value="NON-SPECIFIC SERINE_THREONINE PROTEIN KINASE"/>
    <property type="match status" value="1"/>
</dbReference>
<keyword evidence="7 11" id="KW-0067">ATP-binding</keyword>
<evidence type="ECO:0000259" key="14">
    <source>
        <dbReference type="PROSITE" id="PS50816"/>
    </source>
</evidence>
<evidence type="ECO:0000256" key="11">
    <source>
        <dbReference type="PROSITE-ProRule" id="PRU10141"/>
    </source>
</evidence>
<keyword evidence="8" id="KW-0464">Manganese</keyword>
<gene>
    <name evidence="15" type="ORF">PVAP13_2KG569800</name>
</gene>
<evidence type="ECO:0000259" key="13">
    <source>
        <dbReference type="PROSITE" id="PS50011"/>
    </source>
</evidence>
<dbReference type="PANTHER" id="PTHR43895">
    <property type="entry name" value="CALCIUM/CALMODULIN-DEPENDENT PROTEIN KINASE KINASE-RELATED"/>
    <property type="match status" value="1"/>
</dbReference>
<dbReference type="GO" id="GO:0007165">
    <property type="term" value="P:signal transduction"/>
    <property type="evidence" value="ECO:0007669"/>
    <property type="project" value="InterPro"/>
</dbReference>
<evidence type="ECO:0000256" key="5">
    <source>
        <dbReference type="ARBA" id="ARBA00022741"/>
    </source>
</evidence>
<keyword evidence="3 12" id="KW-0723">Serine/threonine-protein kinase</keyword>
<dbReference type="InterPro" id="IPR017441">
    <property type="entry name" value="Protein_kinase_ATP_BS"/>
</dbReference>
<evidence type="ECO:0000256" key="6">
    <source>
        <dbReference type="ARBA" id="ARBA00022777"/>
    </source>
</evidence>
<dbReference type="InterPro" id="IPR011009">
    <property type="entry name" value="Kinase-like_dom_sf"/>
</dbReference>
<proteinExistence type="inferred from homology"/>
<evidence type="ECO:0000256" key="10">
    <source>
        <dbReference type="ARBA" id="ARBA00048679"/>
    </source>
</evidence>
<evidence type="ECO:0000256" key="7">
    <source>
        <dbReference type="ARBA" id="ARBA00022840"/>
    </source>
</evidence>
<sequence length="426" mass="47981">MYRAKRAASLKVKRRVGKYELGRTIGEGTFAKVRIAKNMETGDHVAIKIIDKAKVQKHKLVEQVMGSKRRIYIVLEFVMGGELHDIVATSGRLKEDEARRYFQQLINAVDYCHSRGVYHRDLKLENLLLDIAGNIKISDFGLSAISDQVKNDGLLHTTCGTPNYVAPEVIDDKGYDGAIADLWSCGVILFVLLAGHLPFEDDNIASLYNKISGAQFTCPFWFSAGAKRLVTRILDPNPSTRITVPQVQKDPWFKKGYKPPVFNEKCQATLDDVHAAFGDSEELVTEEMEGQPTSMNAFELISMSKGLNLENFFESDKKYKRETRFASECPPKEIINRIEEAAKPLGFDIQKKNYKMLMENPKAGRKGNLNVATEVFQVAPSLHVVELKKAKGDTLEFQNFYRTLSMELKDVVWVCDDQVKDGTSSP</sequence>
<keyword evidence="5 11" id="KW-0547">Nucleotide-binding</keyword>